<dbReference type="Pfam" id="PF15711">
    <property type="entry name" value="ILEI"/>
    <property type="match status" value="1"/>
</dbReference>
<name>A0AAW2IGE2_9NEOP</name>
<proteinExistence type="predicted"/>
<dbReference type="AlphaFoldDB" id="A0AAW2IGE2"/>
<feature type="signal peptide" evidence="1">
    <location>
        <begin position="1"/>
        <end position="25"/>
    </location>
</feature>
<accession>A0AAW2IGE2</accession>
<feature type="chain" id="PRO_5043419071" description="ILEI/PANDER domain-containing protein" evidence="1">
    <location>
        <begin position="26"/>
        <end position="582"/>
    </location>
</feature>
<dbReference type="InterPro" id="IPR039477">
    <property type="entry name" value="ILEI/PANDER_dom"/>
</dbReference>
<dbReference type="InterPro" id="IPR029044">
    <property type="entry name" value="Nucleotide-diphossugar_trans"/>
</dbReference>
<keyword evidence="1" id="KW-0732">Signal</keyword>
<sequence length="582" mass="65741">MQSRVSVLSFSIFLLSGFLWKHVFELFKWNEQFGDEPIPEPKRNTQEVIEVSQIESNCGISDACTLDSFPVYLSTGSVGESLPKLCISGKHLLPINGPEPKGLTAAVVEPTRFEIMSVRNFDSYRLNKTTDIVSWLKDLIDNDILIIFTSGEPSMKLAGEALRLLNDLGSGVVQNLRYRSQWYMITQKGTQGFAAFEKITYPKSKRWAGDLIEFKSCVPRKVPKHKTVADETLHENKLRTRFCNGKTDNKYKGFCQESRFELIIPSLLTNRSLIGNPAYSSPFFLYASDNFELLAASMDSLLHQPGVFVPLITILYEERQTDVPDVARMYGMQARKVSFGKTFLDKLNQARRISQKEHSEQPFIIVVDQNVILSPDFLFFMAQTIQTIKTDGTVVAISAWSPNCYSQEGDVHLSYRTEGSAKYAALVPVQPRNDIFGELIVPDVSRVQGPEACHLPSLEPDNWIARPQDLTKERYFHKLVMLQQLGHVVEAQTVISNCSETTFESPVNIIYYNYDDNNLSNIVHCLGVVGDEFGMYEGIVRLTVSQKTVLIITSESSFYRSRPIATQGKVTFYISMSNRALS</sequence>
<dbReference type="GO" id="GO:0047223">
    <property type="term" value="F:beta-1,3-galactosyl-O-glycosyl-glycoprotein beta-1,3-N-acetylglucosaminyltransferase activity"/>
    <property type="evidence" value="ECO:0007669"/>
    <property type="project" value="TreeGrafter"/>
</dbReference>
<evidence type="ECO:0000256" key="1">
    <source>
        <dbReference type="SAM" id="SignalP"/>
    </source>
</evidence>
<evidence type="ECO:0000259" key="2">
    <source>
        <dbReference type="Pfam" id="PF15711"/>
    </source>
</evidence>
<dbReference type="GO" id="GO:0000139">
    <property type="term" value="C:Golgi membrane"/>
    <property type="evidence" value="ECO:0007669"/>
    <property type="project" value="TreeGrafter"/>
</dbReference>
<organism evidence="3">
    <name type="scientific">Menopon gallinae</name>
    <name type="common">poultry shaft louse</name>
    <dbReference type="NCBI Taxonomy" id="328185"/>
    <lineage>
        <taxon>Eukaryota</taxon>
        <taxon>Metazoa</taxon>
        <taxon>Ecdysozoa</taxon>
        <taxon>Arthropoda</taxon>
        <taxon>Hexapoda</taxon>
        <taxon>Insecta</taxon>
        <taxon>Pterygota</taxon>
        <taxon>Neoptera</taxon>
        <taxon>Paraneoptera</taxon>
        <taxon>Psocodea</taxon>
        <taxon>Troctomorpha</taxon>
        <taxon>Phthiraptera</taxon>
        <taxon>Amblycera</taxon>
        <taxon>Menoponidae</taxon>
        <taxon>Menopon</taxon>
    </lineage>
</organism>
<dbReference type="InterPro" id="IPR052463">
    <property type="entry name" value="O-linked_mannose_GnT"/>
</dbReference>
<dbReference type="PANTHER" id="PTHR46396">
    <property type="entry name" value="PROTEIN O-LINKED-MANNOSE BETA-1,2-N-ACETYLGLUCOSAMINYLTRANSFERASE 1"/>
    <property type="match status" value="1"/>
</dbReference>
<reference evidence="3" key="1">
    <citation type="journal article" date="2024" name="Gigascience">
        <title>Chromosome-level genome of the poultry shaft louse Menopon gallinae provides insight into the host-switching and adaptive evolution of parasitic lice.</title>
        <authorList>
            <person name="Xu Y."/>
            <person name="Ma L."/>
            <person name="Liu S."/>
            <person name="Liang Y."/>
            <person name="Liu Q."/>
            <person name="He Z."/>
            <person name="Tian L."/>
            <person name="Duan Y."/>
            <person name="Cai W."/>
            <person name="Li H."/>
            <person name="Song F."/>
        </authorList>
    </citation>
    <scope>NUCLEOTIDE SEQUENCE</scope>
    <source>
        <strain evidence="3">Cailab_2023a</strain>
    </source>
</reference>
<protein>
    <recommendedName>
        <fullName evidence="2">ILEI/PANDER domain-containing protein</fullName>
    </recommendedName>
</protein>
<dbReference type="Gene3D" id="3.90.550.10">
    <property type="entry name" value="Spore Coat Polysaccharide Biosynthesis Protein SpsA, Chain A"/>
    <property type="match status" value="1"/>
</dbReference>
<comment type="caution">
    <text evidence="3">The sequence shown here is derived from an EMBL/GenBank/DDBJ whole genome shotgun (WGS) entry which is preliminary data.</text>
</comment>
<dbReference type="EMBL" id="JARGDH010000001">
    <property type="protein sequence ID" value="KAL0281117.1"/>
    <property type="molecule type" value="Genomic_DNA"/>
</dbReference>
<dbReference type="PROSITE" id="PS52031">
    <property type="entry name" value="GG_LECTIN"/>
    <property type="match status" value="1"/>
</dbReference>
<dbReference type="PANTHER" id="PTHR46396:SF2">
    <property type="entry name" value="ILEI_PANDER DOMAIN-CONTAINING PROTEIN"/>
    <property type="match status" value="1"/>
</dbReference>
<feature type="domain" description="ILEI/PANDER" evidence="2">
    <location>
        <begin position="102"/>
        <end position="189"/>
    </location>
</feature>
<gene>
    <name evidence="3" type="ORF">PYX00_002213</name>
</gene>
<dbReference type="GO" id="GO:0016266">
    <property type="term" value="P:protein O-linked glycosylation via N-acetyl-galactosamine"/>
    <property type="evidence" value="ECO:0007669"/>
    <property type="project" value="TreeGrafter"/>
</dbReference>
<evidence type="ECO:0000313" key="3">
    <source>
        <dbReference type="EMBL" id="KAL0281117.1"/>
    </source>
</evidence>